<evidence type="ECO:0000313" key="3">
    <source>
        <dbReference type="Proteomes" id="UP000694404"/>
    </source>
</evidence>
<protein>
    <submittedName>
        <fullName evidence="2">A-kinase anchoring protein 11</fullName>
    </submittedName>
</protein>
<dbReference type="GO" id="GO:0008104">
    <property type="term" value="P:intracellular protein localization"/>
    <property type="evidence" value="ECO:0007669"/>
    <property type="project" value="TreeGrafter"/>
</dbReference>
<dbReference type="AlphaFoldDB" id="A0A8C0GYP8"/>
<dbReference type="PANTHER" id="PTHR10226">
    <property type="entry name" value="A KINASE ANCHOR PROTEIN"/>
    <property type="match status" value="1"/>
</dbReference>
<dbReference type="GO" id="GO:0005737">
    <property type="term" value="C:cytoplasm"/>
    <property type="evidence" value="ECO:0007669"/>
    <property type="project" value="TreeGrafter"/>
</dbReference>
<sequence length="1078" mass="120166">MDNIKYVSAESTLQSTQTTTAFPNFHDNALLALNPVQETGKEYTVQQALFCTSGVVSSIPVPLAGTALCQHQTSSDVYKAKVWTCSTAGGSLKMYKDATQPYFTTKKREEEVASLRNIYLTADHSESTESSAQCFFNQNDFKQTNNPEVNNTSDLTTGPTNINSFSGTMVDMIVNEAYEAITSSGVTKTVEEYTDFVTRKTPRWQCVGGDIPKNTFADHLAKYIVKQSVDETKSITVKKQESEKHRFVPIIVEPQQLPLNNPPNFLVTSVDSAQCLLSVPKDCVQEHKGNEVLRFSSSTPPPCPTVTLARCNVEEFTDSGSSSIKSQSKLLKKYDMQKTMLAPSALGQESCFLHASNLSLVMFGCEDSLQMEDKSSIRDGNVCAVPDTPPPTPLVPSQTSSGRNLRKLTKKLKGELAKEFAPATPPSTPYNSSAAALSATEHDSLEKEEFMLKLMRSLSEEVESSEDEEHSEVLVEKTEHSEKTVQYADDLAGHIISMATEMAASHLDDKTIKRKADRHCQLNARNKICGYTAFINIPEETLHSLWNYAGDMAAKVISEAKKMIKSRHCKLLRLKRVNCHVDCLSLRKDDRDCRSKERWCPVVNQWSREVDSSVLSLPQSLGTTSLTYRYPSCESVTDEYADHIIQVLKREGGNSELIMDQYASRLAYRSIKSGLQQAARKIKLTYNRRIFPLQNTQVNGRLELFKILNKDMDTKWQMKSGGHRCGGQACEINNLHRTDGTELLHFSESLAHRITCDVRRKLKMSAVCLPKSLTDSCLYRKSKFDEATGDCLKTTLSKTVLSFSQKHKLYHSTGSLNEYGYQEGIIQAIEEYARKVVDDTLEMSLESAVLQAAESRKNGDRFTYTEKLSPFSGTACRYCSMKEYQYCTGSSSPHLPGQEPLPRIRQIPKSGLGGICQKSRIFHLDIPKIHIDMEQKTVFSEKVVGAAIEKAERELSNTSLTADIGIGHGGVSFAESLTTEIMTSAMTNIGQAVNISSMGREGFHSAESVVSQQMSLSIGDDSTGSWSNLSFEDEHPDESSSFLHLSDSNTRLQNYIRRTEQVVLVGEYHLCEREHRIK</sequence>
<feature type="region of interest" description="Disordered" evidence="1">
    <location>
        <begin position="461"/>
        <end position="480"/>
    </location>
</feature>
<feature type="region of interest" description="Disordered" evidence="1">
    <location>
        <begin position="419"/>
        <end position="441"/>
    </location>
</feature>
<feature type="compositionally biased region" description="Acidic residues" evidence="1">
    <location>
        <begin position="461"/>
        <end position="470"/>
    </location>
</feature>
<organism evidence="2 3">
    <name type="scientific">Chelonoidis abingdonii</name>
    <name type="common">Abingdon island giant tortoise</name>
    <name type="synonym">Testudo abingdonii</name>
    <dbReference type="NCBI Taxonomy" id="106734"/>
    <lineage>
        <taxon>Eukaryota</taxon>
        <taxon>Metazoa</taxon>
        <taxon>Chordata</taxon>
        <taxon>Craniata</taxon>
        <taxon>Vertebrata</taxon>
        <taxon>Euteleostomi</taxon>
        <taxon>Archelosauria</taxon>
        <taxon>Testudinata</taxon>
        <taxon>Testudines</taxon>
        <taxon>Cryptodira</taxon>
        <taxon>Durocryptodira</taxon>
        <taxon>Testudinoidea</taxon>
        <taxon>Testudinidae</taxon>
        <taxon>Chelonoidis</taxon>
    </lineage>
</organism>
<reference evidence="2" key="2">
    <citation type="submission" date="2025-09" db="UniProtKB">
        <authorList>
            <consortium name="Ensembl"/>
        </authorList>
    </citation>
    <scope>IDENTIFICATION</scope>
</reference>
<feature type="compositionally biased region" description="Basic and acidic residues" evidence="1">
    <location>
        <begin position="471"/>
        <end position="480"/>
    </location>
</feature>
<reference evidence="2" key="1">
    <citation type="submission" date="2025-08" db="UniProtKB">
        <authorList>
            <consortium name="Ensembl"/>
        </authorList>
    </citation>
    <scope>IDENTIFICATION</scope>
</reference>
<accession>A0A8C0GYP8</accession>
<dbReference type="GeneTree" id="ENSGT00940000153313"/>
<dbReference type="GO" id="GO:0051018">
    <property type="term" value="F:protein kinase A binding"/>
    <property type="evidence" value="ECO:0007669"/>
    <property type="project" value="TreeGrafter"/>
</dbReference>
<name>A0A8C0GYP8_CHEAB</name>
<dbReference type="Ensembl" id="ENSCABT00000017762.1">
    <property type="protein sequence ID" value="ENSCABP00000016204.1"/>
    <property type="gene ID" value="ENSCABG00000012041.1"/>
</dbReference>
<gene>
    <name evidence="2" type="primary">AKAP11</name>
</gene>
<dbReference type="Proteomes" id="UP000694404">
    <property type="component" value="Unplaced"/>
</dbReference>
<dbReference type="InterPro" id="IPR008382">
    <property type="entry name" value="SPHK1-interactor_AKAP_110"/>
</dbReference>
<proteinExistence type="predicted"/>
<keyword evidence="3" id="KW-1185">Reference proteome</keyword>
<dbReference type="PANTHER" id="PTHR10226:SF3">
    <property type="entry name" value="A-KINASE ANCHOR PROTEIN 11"/>
    <property type="match status" value="1"/>
</dbReference>
<evidence type="ECO:0000313" key="2">
    <source>
        <dbReference type="Ensembl" id="ENSCABP00000016204.1"/>
    </source>
</evidence>
<evidence type="ECO:0000256" key="1">
    <source>
        <dbReference type="SAM" id="MobiDB-lite"/>
    </source>
</evidence>